<protein>
    <submittedName>
        <fullName evidence="3">CREWS-C1</fullName>
    </submittedName>
</protein>
<evidence type="ECO:0000313" key="3">
    <source>
        <dbReference type="EMBL" id="WNX29081.1"/>
    </source>
</evidence>
<keyword evidence="1" id="KW-0732">Signal</keyword>
<evidence type="ECO:0000259" key="2">
    <source>
        <dbReference type="PROSITE" id="PS50234"/>
    </source>
</evidence>
<dbReference type="Pfam" id="PF00092">
    <property type="entry name" value="VWA"/>
    <property type="match status" value="1"/>
</dbReference>
<dbReference type="PROSITE" id="PS50234">
    <property type="entry name" value="VWFA"/>
    <property type="match status" value="1"/>
</dbReference>
<feature type="signal peptide" evidence="1">
    <location>
        <begin position="1"/>
        <end position="18"/>
    </location>
</feature>
<dbReference type="EMBL" id="OR651418">
    <property type="protein sequence ID" value="WNX29081.1"/>
    <property type="molecule type" value="mRNA"/>
</dbReference>
<dbReference type="InterPro" id="IPR036465">
    <property type="entry name" value="vWFA_dom_sf"/>
</dbReference>
<reference evidence="3" key="1">
    <citation type="submission" date="2023-10" db="EMBL/GenBank/DDBJ databases">
        <title>A vampire's tale: a novel family of anti-platelet proteins from the marine snail Cumia reticulata.</title>
        <authorList>
            <person name="Modica M.V."/>
            <person name="Gerdol M."/>
            <person name="Fracarossi D."/>
            <person name="Cervelli M."/>
            <person name="Reinoso Sanchez J.F."/>
            <person name="Leone S."/>
            <person name="Tartaglia G."/>
            <person name="Milanetti E."/>
            <person name="Vassalli Q.A."/>
            <person name="Ruggeri Z.M."/>
            <person name="Oliverio M."/>
        </authorList>
    </citation>
    <scope>NUCLEOTIDE SEQUENCE</scope>
</reference>
<dbReference type="InterPro" id="IPR002035">
    <property type="entry name" value="VWF_A"/>
</dbReference>
<evidence type="ECO:0000256" key="1">
    <source>
        <dbReference type="SAM" id="SignalP"/>
    </source>
</evidence>
<sequence length="187" mass="20793">MLLFHLFLLFVILCSSAAQRVLLCDKPTDIRALMDANAEQLLLYTIGLMSDFVQMPTIKDVIKFTDCDADTAIRKASENISDGKQNVIVFITSDSSTVTEKAVQAAEEARSKGILLFAVGVGNDMDNTKLNELAGEATENKQFVFTYKDIDELYLRGYILRKGICKGGDKFELPTPDPCKKESVRRP</sequence>
<dbReference type="AlphaFoldDB" id="A0AA96UT42"/>
<proteinExistence type="evidence at transcript level"/>
<name>A0AA96UT42_9CAEN</name>
<dbReference type="Gene3D" id="3.40.50.410">
    <property type="entry name" value="von Willebrand factor, type A domain"/>
    <property type="match status" value="1"/>
</dbReference>
<feature type="chain" id="PRO_5041722965" evidence="1">
    <location>
        <begin position="19"/>
        <end position="187"/>
    </location>
</feature>
<dbReference type="SUPFAM" id="SSF53300">
    <property type="entry name" value="vWA-like"/>
    <property type="match status" value="1"/>
</dbReference>
<organism evidence="3">
    <name type="scientific">Colubraria reticulata</name>
    <dbReference type="NCBI Taxonomy" id="604273"/>
    <lineage>
        <taxon>Eukaryota</taxon>
        <taxon>Metazoa</taxon>
        <taxon>Spiralia</taxon>
        <taxon>Lophotrochozoa</taxon>
        <taxon>Mollusca</taxon>
        <taxon>Gastropoda</taxon>
        <taxon>Caenogastropoda</taxon>
        <taxon>Neogastropoda</taxon>
        <taxon>Buccinoidea</taxon>
        <taxon>Buccinidae</taxon>
        <taxon>Colubraria</taxon>
    </lineage>
</organism>
<feature type="domain" description="VWFA" evidence="2">
    <location>
        <begin position="74"/>
        <end position="164"/>
    </location>
</feature>
<accession>A0AA96UT42</accession>